<dbReference type="EMBL" id="JANPWB010000009">
    <property type="protein sequence ID" value="KAJ1152035.1"/>
    <property type="molecule type" value="Genomic_DNA"/>
</dbReference>
<protein>
    <submittedName>
        <fullName evidence="1">Uncharacterized protein</fullName>
    </submittedName>
</protein>
<organism evidence="1 2">
    <name type="scientific">Pleurodeles waltl</name>
    <name type="common">Iberian ribbed newt</name>
    <dbReference type="NCBI Taxonomy" id="8319"/>
    <lineage>
        <taxon>Eukaryota</taxon>
        <taxon>Metazoa</taxon>
        <taxon>Chordata</taxon>
        <taxon>Craniata</taxon>
        <taxon>Vertebrata</taxon>
        <taxon>Euteleostomi</taxon>
        <taxon>Amphibia</taxon>
        <taxon>Batrachia</taxon>
        <taxon>Caudata</taxon>
        <taxon>Salamandroidea</taxon>
        <taxon>Salamandridae</taxon>
        <taxon>Pleurodelinae</taxon>
        <taxon>Pleurodeles</taxon>
    </lineage>
</organism>
<name>A0AAV7RKJ6_PLEWA</name>
<comment type="caution">
    <text evidence="1">The sequence shown here is derived from an EMBL/GenBank/DDBJ whole genome shotgun (WGS) entry which is preliminary data.</text>
</comment>
<sequence length="149" mass="16692">MYFGALAAASKIDSTGELLRTFTATRRTALTSGSDTMSSDRRVHLTPGSWPAPDTAEGLFMKYSRPQKRRPARITKVKLVFSRRRQLRDTLCGSEPTDQAPAPLTCCRPPQLGRKRGLNKGRSGVSFCHVEKIMLQRTLGFRLFLLEVH</sequence>
<reference evidence="1" key="1">
    <citation type="journal article" date="2022" name="bioRxiv">
        <title>Sequencing and chromosome-scale assembly of the giantPleurodeles waltlgenome.</title>
        <authorList>
            <person name="Brown T."/>
            <person name="Elewa A."/>
            <person name="Iarovenko S."/>
            <person name="Subramanian E."/>
            <person name="Araus A.J."/>
            <person name="Petzold A."/>
            <person name="Susuki M."/>
            <person name="Suzuki K.-i.T."/>
            <person name="Hayashi T."/>
            <person name="Toyoda A."/>
            <person name="Oliveira C."/>
            <person name="Osipova E."/>
            <person name="Leigh N.D."/>
            <person name="Simon A."/>
            <person name="Yun M.H."/>
        </authorList>
    </citation>
    <scope>NUCLEOTIDE SEQUENCE</scope>
    <source>
        <strain evidence="1">20211129_DDA</strain>
        <tissue evidence="1">Liver</tissue>
    </source>
</reference>
<dbReference type="Proteomes" id="UP001066276">
    <property type="component" value="Chromosome 5"/>
</dbReference>
<gene>
    <name evidence="1" type="ORF">NDU88_004813</name>
</gene>
<accession>A0AAV7RKJ6</accession>
<keyword evidence="2" id="KW-1185">Reference proteome</keyword>
<evidence type="ECO:0000313" key="2">
    <source>
        <dbReference type="Proteomes" id="UP001066276"/>
    </source>
</evidence>
<evidence type="ECO:0000313" key="1">
    <source>
        <dbReference type="EMBL" id="KAJ1152035.1"/>
    </source>
</evidence>
<dbReference type="AlphaFoldDB" id="A0AAV7RKJ6"/>
<proteinExistence type="predicted"/>